<dbReference type="EMBL" id="SHNO01000001">
    <property type="protein sequence ID" value="MCX2976973.1"/>
    <property type="molecule type" value="Genomic_DNA"/>
</dbReference>
<sequence>MYKLISLVFLLFSVNAAATCPDFLNHDLRKLHSNDTVNLCEVAAGKPLLIVNTASHCGYTSQFTGLEKLHEAYKERGLVVVGFASNDFRQEAKDESEAAAVCYKNYGVTFTMMAPSSVRGDSANPVFTELARQTGSPSWNFNKYLVGSDGAVIEQFGSNTKPQSDALIAAIEQAVTP</sequence>
<dbReference type="PROSITE" id="PS51352">
    <property type="entry name" value="THIOREDOXIN_2"/>
    <property type="match status" value="1"/>
</dbReference>
<dbReference type="CDD" id="cd00340">
    <property type="entry name" value="GSH_Peroxidase"/>
    <property type="match status" value="1"/>
</dbReference>
<dbReference type="Pfam" id="PF00255">
    <property type="entry name" value="GSHPx"/>
    <property type="match status" value="1"/>
</dbReference>
<organism evidence="7 8">
    <name type="scientific">Candidatus Marimicrobium litorale</name>
    <dbReference type="NCBI Taxonomy" id="2518991"/>
    <lineage>
        <taxon>Bacteria</taxon>
        <taxon>Pseudomonadati</taxon>
        <taxon>Pseudomonadota</taxon>
        <taxon>Gammaproteobacteria</taxon>
        <taxon>Cellvibrionales</taxon>
        <taxon>Halieaceae</taxon>
        <taxon>Marimicrobium</taxon>
    </lineage>
</organism>
<dbReference type="PRINTS" id="PR01011">
    <property type="entry name" value="GLUTPROXDASE"/>
</dbReference>
<gene>
    <name evidence="7" type="ORF">EYC82_06360</name>
</gene>
<evidence type="ECO:0000313" key="7">
    <source>
        <dbReference type="EMBL" id="MCX2976973.1"/>
    </source>
</evidence>
<evidence type="ECO:0000256" key="3">
    <source>
        <dbReference type="ARBA" id="ARBA00023002"/>
    </source>
</evidence>
<dbReference type="PROSITE" id="PS00460">
    <property type="entry name" value="GLUTATHIONE_PEROXID_1"/>
    <property type="match status" value="1"/>
</dbReference>
<evidence type="ECO:0000256" key="2">
    <source>
        <dbReference type="ARBA" id="ARBA00022559"/>
    </source>
</evidence>
<keyword evidence="5" id="KW-0732">Signal</keyword>
<feature type="domain" description="Thioredoxin" evidence="6">
    <location>
        <begin position="14"/>
        <end position="176"/>
    </location>
</feature>
<dbReference type="RefSeq" id="WP_279250659.1">
    <property type="nucleotide sequence ID" value="NZ_SHNO01000001.1"/>
</dbReference>
<dbReference type="PANTHER" id="PTHR11592">
    <property type="entry name" value="GLUTATHIONE PEROXIDASE"/>
    <property type="match status" value="1"/>
</dbReference>
<dbReference type="GO" id="GO:0004601">
    <property type="term" value="F:peroxidase activity"/>
    <property type="evidence" value="ECO:0007669"/>
    <property type="project" value="UniProtKB-KW"/>
</dbReference>
<dbReference type="InterPro" id="IPR036249">
    <property type="entry name" value="Thioredoxin-like_sf"/>
</dbReference>
<feature type="chain" id="PRO_5046075239" description="Glutathione peroxidase" evidence="5">
    <location>
        <begin position="19"/>
        <end position="177"/>
    </location>
</feature>
<keyword evidence="3 4" id="KW-0560">Oxidoreductase</keyword>
<proteinExistence type="inferred from homology"/>
<protein>
    <recommendedName>
        <fullName evidence="4">Glutathione peroxidase</fullName>
    </recommendedName>
</protein>
<comment type="similarity">
    <text evidence="1 4">Belongs to the glutathione peroxidase family.</text>
</comment>
<dbReference type="Proteomes" id="UP001143304">
    <property type="component" value="Unassembled WGS sequence"/>
</dbReference>
<keyword evidence="2 4" id="KW-0575">Peroxidase</keyword>
<dbReference type="SUPFAM" id="SSF52833">
    <property type="entry name" value="Thioredoxin-like"/>
    <property type="match status" value="1"/>
</dbReference>
<evidence type="ECO:0000313" key="8">
    <source>
        <dbReference type="Proteomes" id="UP001143304"/>
    </source>
</evidence>
<dbReference type="PROSITE" id="PS51355">
    <property type="entry name" value="GLUTATHIONE_PEROXID_3"/>
    <property type="match status" value="1"/>
</dbReference>
<dbReference type="PANTHER" id="PTHR11592:SF44">
    <property type="entry name" value="GLUTATHIONE PEROXIDASE"/>
    <property type="match status" value="1"/>
</dbReference>
<evidence type="ECO:0000256" key="5">
    <source>
        <dbReference type="SAM" id="SignalP"/>
    </source>
</evidence>
<accession>A0ABT3T3X9</accession>
<comment type="caution">
    <text evidence="7">The sequence shown here is derived from an EMBL/GenBank/DDBJ whole genome shotgun (WGS) entry which is preliminary data.</text>
</comment>
<dbReference type="InterPro" id="IPR013766">
    <property type="entry name" value="Thioredoxin_domain"/>
</dbReference>
<evidence type="ECO:0000256" key="4">
    <source>
        <dbReference type="RuleBase" id="RU000499"/>
    </source>
</evidence>
<reference evidence="7" key="1">
    <citation type="submission" date="2019-02" db="EMBL/GenBank/DDBJ databases">
        <authorList>
            <person name="Li S.-H."/>
        </authorList>
    </citation>
    <scope>NUCLEOTIDE SEQUENCE</scope>
    <source>
        <strain evidence="7">IMCC11814</strain>
    </source>
</reference>
<evidence type="ECO:0000259" key="6">
    <source>
        <dbReference type="PROSITE" id="PS51352"/>
    </source>
</evidence>
<dbReference type="InterPro" id="IPR000889">
    <property type="entry name" value="Glutathione_peroxidase"/>
</dbReference>
<dbReference type="InterPro" id="IPR029759">
    <property type="entry name" value="GPX_AS"/>
</dbReference>
<dbReference type="Gene3D" id="3.40.30.10">
    <property type="entry name" value="Glutaredoxin"/>
    <property type="match status" value="1"/>
</dbReference>
<feature type="signal peptide" evidence="5">
    <location>
        <begin position="1"/>
        <end position="18"/>
    </location>
</feature>
<dbReference type="PIRSF" id="PIRSF000303">
    <property type="entry name" value="Glutathion_perox"/>
    <property type="match status" value="1"/>
</dbReference>
<evidence type="ECO:0000256" key="1">
    <source>
        <dbReference type="ARBA" id="ARBA00006926"/>
    </source>
</evidence>
<keyword evidence="8" id="KW-1185">Reference proteome</keyword>
<name>A0ABT3T3X9_9GAMM</name>